<gene>
    <name evidence="1" type="ordered locus">Afer_1729</name>
</gene>
<proteinExistence type="predicted"/>
<accession>C7M0Y7</accession>
<dbReference type="Pfam" id="PF06348">
    <property type="entry name" value="DUF1059"/>
    <property type="match status" value="1"/>
</dbReference>
<evidence type="ECO:0000313" key="1">
    <source>
        <dbReference type="EMBL" id="ACU54645.1"/>
    </source>
</evidence>
<dbReference type="AlphaFoldDB" id="C7M0Y7"/>
<organism evidence="1 2">
    <name type="scientific">Acidimicrobium ferrooxidans (strain DSM 10331 / JCM 15462 / NBRC 103882 / ICP)</name>
    <dbReference type="NCBI Taxonomy" id="525909"/>
    <lineage>
        <taxon>Bacteria</taxon>
        <taxon>Bacillati</taxon>
        <taxon>Actinomycetota</taxon>
        <taxon>Acidimicrobiia</taxon>
        <taxon>Acidimicrobiales</taxon>
        <taxon>Acidimicrobiaceae</taxon>
        <taxon>Acidimicrobium</taxon>
    </lineage>
</organism>
<dbReference type="RefSeq" id="WP_015799124.1">
    <property type="nucleotide sequence ID" value="NC_013124.1"/>
</dbReference>
<dbReference type="HOGENOM" id="CLU_200908_1_0_11"/>
<dbReference type="KEGG" id="afo:Afer_1729"/>
<protein>
    <recommendedName>
        <fullName evidence="3">Small metal-binding protein</fullName>
    </recommendedName>
</protein>
<dbReference type="eggNOG" id="COG5466">
    <property type="taxonomic scope" value="Bacteria"/>
</dbReference>
<reference evidence="1 2" key="1">
    <citation type="journal article" date="2009" name="Stand. Genomic Sci.">
        <title>Complete genome sequence of Acidimicrobium ferrooxidans type strain (ICP).</title>
        <authorList>
            <person name="Clum A."/>
            <person name="Nolan M."/>
            <person name="Lang E."/>
            <person name="Glavina Del Rio T."/>
            <person name="Tice H."/>
            <person name="Copeland A."/>
            <person name="Cheng J.F."/>
            <person name="Lucas S."/>
            <person name="Chen F."/>
            <person name="Bruce D."/>
            <person name="Goodwin L."/>
            <person name="Pitluck S."/>
            <person name="Ivanova N."/>
            <person name="Mavrommatis K."/>
            <person name="Mikhailova N."/>
            <person name="Pati A."/>
            <person name="Chen A."/>
            <person name="Palaniappan K."/>
            <person name="Goker M."/>
            <person name="Spring S."/>
            <person name="Land M."/>
            <person name="Hauser L."/>
            <person name="Chang Y.J."/>
            <person name="Jeffries C.C."/>
            <person name="Chain P."/>
            <person name="Bristow J."/>
            <person name="Eisen J.A."/>
            <person name="Markowitz V."/>
            <person name="Hugenholtz P."/>
            <person name="Kyrpides N.C."/>
            <person name="Klenk H.P."/>
            <person name="Lapidus A."/>
        </authorList>
    </citation>
    <scope>NUCLEOTIDE SEQUENCE [LARGE SCALE GENOMIC DNA]</scope>
    <source>
        <strain evidence="2">DSM 10331 / JCM 15462 / NBRC 103882 / ICP</strain>
    </source>
</reference>
<sequence>MKEFRCGDVIPLCDWHAAAATDEELLAHIQEHVVSAHGLKRVTPALLAAVKSQVRDVA</sequence>
<evidence type="ECO:0008006" key="3">
    <source>
        <dbReference type="Google" id="ProtNLM"/>
    </source>
</evidence>
<name>C7M0Y7_ACIFD</name>
<dbReference type="Proteomes" id="UP000000771">
    <property type="component" value="Chromosome"/>
</dbReference>
<keyword evidence="2" id="KW-1185">Reference proteome</keyword>
<dbReference type="EMBL" id="CP001631">
    <property type="protein sequence ID" value="ACU54645.1"/>
    <property type="molecule type" value="Genomic_DNA"/>
</dbReference>
<dbReference type="STRING" id="525909.Afer_1729"/>
<evidence type="ECO:0000313" key="2">
    <source>
        <dbReference type="Proteomes" id="UP000000771"/>
    </source>
</evidence>
<dbReference type="InterPro" id="IPR009409">
    <property type="entry name" value="DUF1059"/>
</dbReference>
<dbReference type="OrthoDB" id="3213531at2"/>